<reference evidence="2 3" key="1">
    <citation type="submission" date="2017-01" db="EMBL/GenBank/DDBJ databases">
        <authorList>
            <person name="Varghese N."/>
            <person name="Submissions S."/>
        </authorList>
    </citation>
    <scope>NUCLEOTIDE SEQUENCE [LARGE SCALE GENOMIC DNA]</scope>
    <source>
        <strain evidence="2 3">ATCC 23464</strain>
    </source>
</reference>
<feature type="transmembrane region" description="Helical" evidence="1">
    <location>
        <begin position="44"/>
        <end position="65"/>
    </location>
</feature>
<keyword evidence="1" id="KW-0812">Transmembrane</keyword>
<dbReference type="EMBL" id="FTNK01000012">
    <property type="protein sequence ID" value="SIR37772.1"/>
    <property type="molecule type" value="Genomic_DNA"/>
</dbReference>
<protein>
    <submittedName>
        <fullName evidence="2">Uncharacterized protein</fullName>
    </submittedName>
</protein>
<gene>
    <name evidence="2" type="ORF">SAMN05421578_11270</name>
</gene>
<accession>A0ABY1K7Q6</accession>
<sequence>MVMRFASGICVIIWKMNLSIWGEIITMQQITFPNSKFKIRYPSVIVPIISFSIMLILHIRLLVILMKNDNISWSLFYIECIPLLILVIWLTLMIFRAFIKPAVLHINPESLFINGRTIEAKQIKIVMVMGYFKPILGIKPTNKKNVPTHLCFRFMEEEDKGMKELKSWAELNQIPFVHKRFGRL</sequence>
<keyword evidence="1" id="KW-1133">Transmembrane helix</keyword>
<feature type="transmembrane region" description="Helical" evidence="1">
    <location>
        <begin position="6"/>
        <end position="24"/>
    </location>
</feature>
<evidence type="ECO:0000256" key="1">
    <source>
        <dbReference type="SAM" id="Phobius"/>
    </source>
</evidence>
<name>A0ABY1K7Q6_9BACL</name>
<organism evidence="2 3">
    <name type="scientific">Paenibacillus macquariensis</name>
    <dbReference type="NCBI Taxonomy" id="948756"/>
    <lineage>
        <taxon>Bacteria</taxon>
        <taxon>Bacillati</taxon>
        <taxon>Bacillota</taxon>
        <taxon>Bacilli</taxon>
        <taxon>Bacillales</taxon>
        <taxon>Paenibacillaceae</taxon>
        <taxon>Paenibacillus</taxon>
    </lineage>
</organism>
<keyword evidence="3" id="KW-1185">Reference proteome</keyword>
<feature type="transmembrane region" description="Helical" evidence="1">
    <location>
        <begin position="71"/>
        <end position="95"/>
    </location>
</feature>
<evidence type="ECO:0000313" key="2">
    <source>
        <dbReference type="EMBL" id="SIR37772.1"/>
    </source>
</evidence>
<dbReference type="Proteomes" id="UP000186666">
    <property type="component" value="Unassembled WGS sequence"/>
</dbReference>
<evidence type="ECO:0000313" key="3">
    <source>
        <dbReference type="Proteomes" id="UP000186666"/>
    </source>
</evidence>
<keyword evidence="1" id="KW-0472">Membrane</keyword>
<comment type="caution">
    <text evidence="2">The sequence shown here is derived from an EMBL/GenBank/DDBJ whole genome shotgun (WGS) entry which is preliminary data.</text>
</comment>
<proteinExistence type="predicted"/>